<reference evidence="1 2" key="1">
    <citation type="journal article" date="2012" name="New Phytol.">
        <title>Insight into trade-off between wood decay and parasitism from the genome of a fungal forest pathogen.</title>
        <authorList>
            <person name="Olson A."/>
            <person name="Aerts A."/>
            <person name="Asiegbu F."/>
            <person name="Belbahri L."/>
            <person name="Bouzid O."/>
            <person name="Broberg A."/>
            <person name="Canback B."/>
            <person name="Coutinho P.M."/>
            <person name="Cullen D."/>
            <person name="Dalman K."/>
            <person name="Deflorio G."/>
            <person name="van Diepen L.T."/>
            <person name="Dunand C."/>
            <person name="Duplessis S."/>
            <person name="Durling M."/>
            <person name="Gonthier P."/>
            <person name="Grimwood J."/>
            <person name="Fossdal C.G."/>
            <person name="Hansson D."/>
            <person name="Henrissat B."/>
            <person name="Hietala A."/>
            <person name="Himmelstrand K."/>
            <person name="Hoffmeister D."/>
            <person name="Hogberg N."/>
            <person name="James T.Y."/>
            <person name="Karlsson M."/>
            <person name="Kohler A."/>
            <person name="Kues U."/>
            <person name="Lee Y.H."/>
            <person name="Lin Y.C."/>
            <person name="Lind M."/>
            <person name="Lindquist E."/>
            <person name="Lombard V."/>
            <person name="Lucas S."/>
            <person name="Lunden K."/>
            <person name="Morin E."/>
            <person name="Murat C."/>
            <person name="Park J."/>
            <person name="Raffaello T."/>
            <person name="Rouze P."/>
            <person name="Salamov A."/>
            <person name="Schmutz J."/>
            <person name="Solheim H."/>
            <person name="Stahlberg J."/>
            <person name="Velez H."/>
            <person name="de Vries R.P."/>
            <person name="Wiebenga A."/>
            <person name="Woodward S."/>
            <person name="Yakovlev I."/>
            <person name="Garbelotto M."/>
            <person name="Martin F."/>
            <person name="Grigoriev I.V."/>
            <person name="Stenlid J."/>
        </authorList>
    </citation>
    <scope>NUCLEOTIDE SEQUENCE [LARGE SCALE GENOMIC DNA]</scope>
    <source>
        <strain evidence="1 2">TC 32-1</strain>
    </source>
</reference>
<organism evidence="1 2">
    <name type="scientific">Heterobasidion irregulare (strain TC 32-1)</name>
    <dbReference type="NCBI Taxonomy" id="747525"/>
    <lineage>
        <taxon>Eukaryota</taxon>
        <taxon>Fungi</taxon>
        <taxon>Dikarya</taxon>
        <taxon>Basidiomycota</taxon>
        <taxon>Agaricomycotina</taxon>
        <taxon>Agaricomycetes</taxon>
        <taxon>Russulales</taxon>
        <taxon>Bondarzewiaceae</taxon>
        <taxon>Heterobasidion</taxon>
        <taxon>Heterobasidion annosum species complex</taxon>
    </lineage>
</organism>
<dbReference type="KEGG" id="hir:HETIRDRAFT_331157"/>
<name>W4JPS1_HETIT</name>
<dbReference type="RefSeq" id="XP_009552971.1">
    <property type="nucleotide sequence ID" value="XM_009554676.1"/>
</dbReference>
<proteinExistence type="predicted"/>
<dbReference type="EMBL" id="KI925466">
    <property type="protein sequence ID" value="ETW75572.1"/>
    <property type="molecule type" value="Genomic_DNA"/>
</dbReference>
<dbReference type="HOGENOM" id="CLU_1468346_0_0_1"/>
<dbReference type="Proteomes" id="UP000030671">
    <property type="component" value="Unassembled WGS sequence"/>
</dbReference>
<protein>
    <submittedName>
        <fullName evidence="1">Uncharacterized protein</fullName>
    </submittedName>
</protein>
<dbReference type="InParanoid" id="W4JPS1"/>
<sequence length="184" mass="20609">MPPSPSSRTIHKTMNHTGLQGWGDGTDPCPRVCSSLQHMVLYFSTVCRLPGVVLDRQGQAPNVPESLRTMVQPNTAAFAERKRLCRGTKSADIPGIRKLSNKRTKPRREHQEVSIGLVLLLKMCAEGIERRAPQVSSVFDMVYKGHKILGNDCYVSNLSHMLIWCQRGEVGKLHYVDLSRSREA</sequence>
<evidence type="ECO:0000313" key="1">
    <source>
        <dbReference type="EMBL" id="ETW75572.1"/>
    </source>
</evidence>
<keyword evidence="2" id="KW-1185">Reference proteome</keyword>
<dbReference type="AlphaFoldDB" id="W4JPS1"/>
<gene>
    <name evidence="1" type="ORF">HETIRDRAFT_331157</name>
</gene>
<evidence type="ECO:0000313" key="2">
    <source>
        <dbReference type="Proteomes" id="UP000030671"/>
    </source>
</evidence>
<dbReference type="GeneID" id="20671636"/>
<accession>W4JPS1</accession>